<protein>
    <submittedName>
        <fullName evidence="1">Uncharacterized protein</fullName>
    </submittedName>
</protein>
<keyword evidence="2" id="KW-1185">Reference proteome</keyword>
<comment type="caution">
    <text evidence="1">The sequence shown here is derived from an EMBL/GenBank/DDBJ whole genome shotgun (WGS) entry which is preliminary data.</text>
</comment>
<sequence>NFNQYFQFFRTSDLTLALITQQGCARYIETAADSRSGPCPNGLSEANDLDKVDCANARADSVRSHLVRDVHQKHAPRILYVLMNNITNQINYGIEKLSLGVNISEWSTPAALKETSHTGYQMQNGETLEDSIFDTRSGLLYLIIKSRDNPSVNHPTRRLRLVYISNILRGRTEFRDLGREFALHEYTWARFDWVENPYEHTV</sequence>
<dbReference type="AlphaFoldDB" id="A0AAV5S9B7"/>
<name>A0AAV5S9B7_9BILA</name>
<dbReference type="EMBL" id="BTSX01000001">
    <property type="protein sequence ID" value="GMS78842.1"/>
    <property type="molecule type" value="Genomic_DNA"/>
</dbReference>
<evidence type="ECO:0000313" key="2">
    <source>
        <dbReference type="Proteomes" id="UP001432027"/>
    </source>
</evidence>
<reference evidence="1" key="1">
    <citation type="submission" date="2023-10" db="EMBL/GenBank/DDBJ databases">
        <title>Genome assembly of Pristionchus species.</title>
        <authorList>
            <person name="Yoshida K."/>
            <person name="Sommer R.J."/>
        </authorList>
    </citation>
    <scope>NUCLEOTIDE SEQUENCE</scope>
    <source>
        <strain evidence="1">RS0144</strain>
    </source>
</reference>
<evidence type="ECO:0000313" key="1">
    <source>
        <dbReference type="EMBL" id="GMS78842.1"/>
    </source>
</evidence>
<gene>
    <name evidence="1" type="ORF">PENTCL1PPCAC_1017</name>
</gene>
<feature type="non-terminal residue" evidence="1">
    <location>
        <position position="1"/>
    </location>
</feature>
<dbReference type="Proteomes" id="UP001432027">
    <property type="component" value="Unassembled WGS sequence"/>
</dbReference>
<accession>A0AAV5S9B7</accession>
<proteinExistence type="predicted"/>
<organism evidence="1 2">
    <name type="scientific">Pristionchus entomophagus</name>
    <dbReference type="NCBI Taxonomy" id="358040"/>
    <lineage>
        <taxon>Eukaryota</taxon>
        <taxon>Metazoa</taxon>
        <taxon>Ecdysozoa</taxon>
        <taxon>Nematoda</taxon>
        <taxon>Chromadorea</taxon>
        <taxon>Rhabditida</taxon>
        <taxon>Rhabditina</taxon>
        <taxon>Diplogasteromorpha</taxon>
        <taxon>Diplogasteroidea</taxon>
        <taxon>Neodiplogasteridae</taxon>
        <taxon>Pristionchus</taxon>
    </lineage>
</organism>